<dbReference type="PANTHER" id="PTHR47704:SF1">
    <property type="entry name" value="POTASSIUM TRANSPORTER KIMA"/>
    <property type="match status" value="1"/>
</dbReference>
<protein>
    <submittedName>
        <fullName evidence="2">Unannotated protein</fullName>
    </submittedName>
</protein>
<dbReference type="EMBL" id="CAFAAM010000023">
    <property type="protein sequence ID" value="CAB4795699.1"/>
    <property type="molecule type" value="Genomic_DNA"/>
</dbReference>
<dbReference type="InterPro" id="IPR053153">
    <property type="entry name" value="APC_K+_Transporter"/>
</dbReference>
<keyword evidence="1" id="KW-1133">Transmembrane helix</keyword>
<dbReference type="AlphaFoldDB" id="A0A6J6XH04"/>
<feature type="transmembrane region" description="Helical" evidence="1">
    <location>
        <begin position="95"/>
        <end position="116"/>
    </location>
</feature>
<feature type="transmembrane region" description="Helical" evidence="1">
    <location>
        <begin position="63"/>
        <end position="83"/>
    </location>
</feature>
<organism evidence="2">
    <name type="scientific">freshwater metagenome</name>
    <dbReference type="NCBI Taxonomy" id="449393"/>
    <lineage>
        <taxon>unclassified sequences</taxon>
        <taxon>metagenomes</taxon>
        <taxon>ecological metagenomes</taxon>
    </lineage>
</organism>
<name>A0A6J6XH04_9ZZZZ</name>
<feature type="transmembrane region" description="Helical" evidence="1">
    <location>
        <begin position="122"/>
        <end position="138"/>
    </location>
</feature>
<evidence type="ECO:0000313" key="2">
    <source>
        <dbReference type="EMBL" id="CAB4795699.1"/>
    </source>
</evidence>
<gene>
    <name evidence="2" type="ORF">UFOPK3010_00287</name>
</gene>
<reference evidence="2" key="1">
    <citation type="submission" date="2020-05" db="EMBL/GenBank/DDBJ databases">
        <authorList>
            <person name="Chiriac C."/>
            <person name="Salcher M."/>
            <person name="Ghai R."/>
            <person name="Kavagutti S V."/>
        </authorList>
    </citation>
    <scope>NUCLEOTIDE SEQUENCE</scope>
</reference>
<sequence length="322" mass="35787">MLAANTSFADFPRLASFQAEDSFMPRQLTKRGHRLVFSNGIIALAISAAVLVVILGADVSKLIPLYAVGVFTSFTLSQAGMARRHIRLKEQGWKVGLFINGLGAIVTLVVTVVIAYTKFTHGAWVIIVLIPIFVWVVVRLNHQYEAEKAELEGDAILAATAPILRRHAVVVLIDKIDRTSARAIQYARTLHPDRLWAVHIAVDEIHASELADEWSALALKQLPLDIRECPDRRINRTVLEVVHELAADGDTEVSILIPRREYRSRWHRLLHDHTADGIAKAISDVPHANVTFVPYHLTKTSKGQHIHKIEHGAVSGTSDIHN</sequence>
<dbReference type="PANTHER" id="PTHR47704">
    <property type="entry name" value="POTASSIUM TRANSPORTER KIMA"/>
    <property type="match status" value="1"/>
</dbReference>
<dbReference type="Gene3D" id="1.20.1740.10">
    <property type="entry name" value="Amino acid/polyamine transporter I"/>
    <property type="match status" value="1"/>
</dbReference>
<feature type="transmembrane region" description="Helical" evidence="1">
    <location>
        <begin position="35"/>
        <end position="57"/>
    </location>
</feature>
<keyword evidence="1" id="KW-0472">Membrane</keyword>
<evidence type="ECO:0000256" key="1">
    <source>
        <dbReference type="SAM" id="Phobius"/>
    </source>
</evidence>
<accession>A0A6J6XH04</accession>
<proteinExistence type="predicted"/>
<keyword evidence="1" id="KW-0812">Transmembrane</keyword>